<dbReference type="OrthoDB" id="2676146at2"/>
<evidence type="ECO:0000256" key="2">
    <source>
        <dbReference type="SAM" id="Phobius"/>
    </source>
</evidence>
<feature type="region of interest" description="Disordered" evidence="1">
    <location>
        <begin position="326"/>
        <end position="367"/>
    </location>
</feature>
<proteinExistence type="predicted"/>
<reference evidence="5 6" key="1">
    <citation type="submission" date="2018-10" db="EMBL/GenBank/DDBJ databases">
        <authorList>
            <person name="Li J."/>
        </authorList>
    </citation>
    <scope>NUCLEOTIDE SEQUENCE [LARGE SCALE GENOMIC DNA]</scope>
    <source>
        <strain evidence="5 6">JCM 11654</strain>
    </source>
</reference>
<dbReference type="NCBIfam" id="TIGR03934">
    <property type="entry name" value="TQXA_dom"/>
    <property type="match status" value="1"/>
</dbReference>
<dbReference type="AlphaFoldDB" id="A0A3L7AQ23"/>
<protein>
    <submittedName>
        <fullName evidence="5">TQXA domain-containing protein</fullName>
    </submittedName>
</protein>
<keyword evidence="2" id="KW-0472">Membrane</keyword>
<evidence type="ECO:0000313" key="5">
    <source>
        <dbReference type="EMBL" id="RLP82214.1"/>
    </source>
</evidence>
<evidence type="ECO:0000256" key="1">
    <source>
        <dbReference type="SAM" id="MobiDB-lite"/>
    </source>
</evidence>
<sequence length="417" mass="42170">MTSHPPRTSRRLASWIGAAALTLGGILTPAAALAAEPASGAASVSAGDTVHIGPRQGYAGTGIFPVWYHGAGVGEPDGWAYCLEHNISARTNVDGRVDSLDDYLGSNAFTGKEVKDRVLWVLAHSYPAVDLEQLASAAGISGLAVNDAIEATQYAIWRYTDVGYDANWPWETPNSEAVYWYLVHGANAAPSPAPFPTQATASIASPTSQQNAGSLAGPFTVSTNQESVSISAPDVRLTDAQGNPINATAVRDGQSIYLDLRDLTSAGSATLTATASAAGPTGNVISVAASGSTSPTATEHAQTIVLVQAHTATVQTQSAVNWAGVRATEPTPGNSTPTPGSTPGPSNTTGPGTTASPTAPASGSASASASASAHATADGARLASTGESFPALAAGIAGILLILGYGSLRLRRSRRDA</sequence>
<organism evidence="5 6">
    <name type="scientific">Mycetocola lacteus</name>
    <dbReference type="NCBI Taxonomy" id="76637"/>
    <lineage>
        <taxon>Bacteria</taxon>
        <taxon>Bacillati</taxon>
        <taxon>Actinomycetota</taxon>
        <taxon>Actinomycetes</taxon>
        <taxon>Micrococcales</taxon>
        <taxon>Microbacteriaceae</taxon>
        <taxon>Mycetocola</taxon>
    </lineage>
</organism>
<feature type="transmembrane region" description="Helical" evidence="2">
    <location>
        <begin position="389"/>
        <end position="408"/>
    </location>
</feature>
<dbReference type="Proteomes" id="UP000269438">
    <property type="component" value="Unassembled WGS sequence"/>
</dbReference>
<keyword evidence="6" id="KW-1185">Reference proteome</keyword>
<dbReference type="Pfam" id="PF08341">
    <property type="entry name" value="TED"/>
    <property type="match status" value="1"/>
</dbReference>
<dbReference type="Gene3D" id="1.10.150.480">
    <property type="match status" value="1"/>
</dbReference>
<dbReference type="RefSeq" id="WP_121688753.1">
    <property type="nucleotide sequence ID" value="NZ_RCUY01000009.1"/>
</dbReference>
<feature type="signal peptide" evidence="3">
    <location>
        <begin position="1"/>
        <end position="34"/>
    </location>
</feature>
<feature type="chain" id="PRO_5017942369" evidence="3">
    <location>
        <begin position="35"/>
        <end position="417"/>
    </location>
</feature>
<dbReference type="EMBL" id="RCUY01000009">
    <property type="protein sequence ID" value="RLP82214.1"/>
    <property type="molecule type" value="Genomic_DNA"/>
</dbReference>
<evidence type="ECO:0000256" key="3">
    <source>
        <dbReference type="SAM" id="SignalP"/>
    </source>
</evidence>
<keyword evidence="2" id="KW-1133">Transmembrane helix</keyword>
<feature type="domain" description="Thioester" evidence="4">
    <location>
        <begin position="79"/>
        <end position="187"/>
    </location>
</feature>
<comment type="caution">
    <text evidence="5">The sequence shown here is derived from an EMBL/GenBank/DDBJ whole genome shotgun (WGS) entry which is preliminary data.</text>
</comment>
<dbReference type="InterPro" id="IPR013552">
    <property type="entry name" value="Thioester_dom"/>
</dbReference>
<evidence type="ECO:0000313" key="6">
    <source>
        <dbReference type="Proteomes" id="UP000269438"/>
    </source>
</evidence>
<dbReference type="InterPro" id="IPR023849">
    <property type="entry name" value="TQXA_dom"/>
</dbReference>
<gene>
    <name evidence="5" type="ORF">D9V34_10435</name>
</gene>
<accession>A0A3L7AQ23</accession>
<keyword evidence="3" id="KW-0732">Signal</keyword>
<feature type="compositionally biased region" description="Low complexity" evidence="1">
    <location>
        <begin position="330"/>
        <end position="367"/>
    </location>
</feature>
<name>A0A3L7AQ23_9MICO</name>
<evidence type="ECO:0000259" key="4">
    <source>
        <dbReference type="Pfam" id="PF08341"/>
    </source>
</evidence>
<keyword evidence="2" id="KW-0812">Transmembrane</keyword>